<evidence type="ECO:0000313" key="2">
    <source>
        <dbReference type="EMBL" id="MBM3274251.1"/>
    </source>
</evidence>
<proteinExistence type="predicted"/>
<reference evidence="2 3" key="1">
    <citation type="submission" date="2019-03" db="EMBL/GenBank/DDBJ databases">
        <title>Lake Tanganyika Metagenome-Assembled Genomes (MAGs).</title>
        <authorList>
            <person name="Tran P."/>
        </authorList>
    </citation>
    <scope>NUCLEOTIDE SEQUENCE [LARGE SCALE GENOMIC DNA]</scope>
    <source>
        <strain evidence="2">K_DeepCast_65m_m2_236</strain>
    </source>
</reference>
<dbReference type="Pfam" id="PF09844">
    <property type="entry name" value="DUF2071"/>
    <property type="match status" value="1"/>
</dbReference>
<gene>
    <name evidence="2" type="ORF">FJZ00_03800</name>
</gene>
<dbReference type="AlphaFoldDB" id="A0A938BKI3"/>
<dbReference type="EMBL" id="VGJX01000163">
    <property type="protein sequence ID" value="MBM3274251.1"/>
    <property type="molecule type" value="Genomic_DNA"/>
</dbReference>
<organism evidence="2 3">
    <name type="scientific">Candidatus Tanganyikabacteria bacterium</name>
    <dbReference type="NCBI Taxonomy" id="2961651"/>
    <lineage>
        <taxon>Bacteria</taxon>
        <taxon>Bacillati</taxon>
        <taxon>Candidatus Sericytochromatia</taxon>
        <taxon>Candidatus Tanganyikabacteria</taxon>
    </lineage>
</organism>
<sequence length="139" mass="15337">MREGDPCNASHPRPGPSSAHPSRDEDFALVTWTLPPARLRDIVPPAFDLETISAESDDCAYLSSFPGRKVIKRFGALPAFPLCIHQLNYRTYLRTPLGSAVYIFVRASAEKPWRPGYTCFRASPPFRASSGLRSAMPAA</sequence>
<feature type="region of interest" description="Disordered" evidence="1">
    <location>
        <begin position="1"/>
        <end position="23"/>
    </location>
</feature>
<dbReference type="Proteomes" id="UP000703893">
    <property type="component" value="Unassembled WGS sequence"/>
</dbReference>
<accession>A0A938BKI3</accession>
<evidence type="ECO:0000256" key="1">
    <source>
        <dbReference type="SAM" id="MobiDB-lite"/>
    </source>
</evidence>
<evidence type="ECO:0000313" key="3">
    <source>
        <dbReference type="Proteomes" id="UP000703893"/>
    </source>
</evidence>
<dbReference type="InterPro" id="IPR018644">
    <property type="entry name" value="DUF2071"/>
</dbReference>
<protein>
    <submittedName>
        <fullName evidence="2">DUF2071 domain-containing protein</fullName>
    </submittedName>
</protein>
<name>A0A938BKI3_9BACT</name>
<comment type="caution">
    <text evidence="2">The sequence shown here is derived from an EMBL/GenBank/DDBJ whole genome shotgun (WGS) entry which is preliminary data.</text>
</comment>